<feature type="region of interest" description="Disordered" evidence="1">
    <location>
        <begin position="1"/>
        <end position="53"/>
    </location>
</feature>
<keyword evidence="3" id="KW-1185">Reference proteome</keyword>
<feature type="compositionally biased region" description="Basic and acidic residues" evidence="1">
    <location>
        <begin position="9"/>
        <end position="26"/>
    </location>
</feature>
<feature type="region of interest" description="Disordered" evidence="1">
    <location>
        <begin position="83"/>
        <end position="110"/>
    </location>
</feature>
<sequence length="110" mass="12281">MSNTPNNHAGDDFTAKMRDEQARGKDPYGGPEEAKGSGSESFVSQEQRRYAAQMLDSPEMLEYEALRTGDSVPGVRWKYKQVLSGIPQESGRSTSAKSSKKNSKREHKER</sequence>
<accession>A0ABR1SY10</accession>
<dbReference type="EMBL" id="JAQQWK010000006">
    <property type="protein sequence ID" value="KAK8038570.1"/>
    <property type="molecule type" value="Genomic_DNA"/>
</dbReference>
<evidence type="ECO:0000313" key="2">
    <source>
        <dbReference type="EMBL" id="KAK8038570.1"/>
    </source>
</evidence>
<evidence type="ECO:0000313" key="3">
    <source>
        <dbReference type="Proteomes" id="UP001444661"/>
    </source>
</evidence>
<evidence type="ECO:0000256" key="1">
    <source>
        <dbReference type="SAM" id="MobiDB-lite"/>
    </source>
</evidence>
<proteinExistence type="predicted"/>
<comment type="caution">
    <text evidence="2">The sequence shown here is derived from an EMBL/GenBank/DDBJ whole genome shotgun (WGS) entry which is preliminary data.</text>
</comment>
<name>A0ABR1SY10_9PEZI</name>
<organism evidence="2 3">
    <name type="scientific">Apiospora rasikravindrae</name>
    <dbReference type="NCBI Taxonomy" id="990691"/>
    <lineage>
        <taxon>Eukaryota</taxon>
        <taxon>Fungi</taxon>
        <taxon>Dikarya</taxon>
        <taxon>Ascomycota</taxon>
        <taxon>Pezizomycotina</taxon>
        <taxon>Sordariomycetes</taxon>
        <taxon>Xylariomycetidae</taxon>
        <taxon>Amphisphaeriales</taxon>
        <taxon>Apiosporaceae</taxon>
        <taxon>Apiospora</taxon>
    </lineage>
</organism>
<dbReference type="Proteomes" id="UP001444661">
    <property type="component" value="Unassembled WGS sequence"/>
</dbReference>
<reference evidence="2 3" key="1">
    <citation type="submission" date="2023-01" db="EMBL/GenBank/DDBJ databases">
        <title>Analysis of 21 Apiospora genomes using comparative genomics revels a genus with tremendous synthesis potential of carbohydrate active enzymes and secondary metabolites.</title>
        <authorList>
            <person name="Sorensen T."/>
        </authorList>
    </citation>
    <scope>NUCLEOTIDE SEQUENCE [LARGE SCALE GENOMIC DNA]</scope>
    <source>
        <strain evidence="2 3">CBS 33761</strain>
    </source>
</reference>
<gene>
    <name evidence="2" type="ORF">PG993_006981</name>
</gene>
<feature type="compositionally biased region" description="Basic residues" evidence="1">
    <location>
        <begin position="98"/>
        <end position="110"/>
    </location>
</feature>
<protein>
    <submittedName>
        <fullName evidence="2">Uncharacterized protein</fullName>
    </submittedName>
</protein>